<organism evidence="7">
    <name type="scientific">Sesamum radiatum</name>
    <name type="common">Black benniseed</name>
    <dbReference type="NCBI Taxonomy" id="300843"/>
    <lineage>
        <taxon>Eukaryota</taxon>
        <taxon>Viridiplantae</taxon>
        <taxon>Streptophyta</taxon>
        <taxon>Embryophyta</taxon>
        <taxon>Tracheophyta</taxon>
        <taxon>Spermatophyta</taxon>
        <taxon>Magnoliopsida</taxon>
        <taxon>eudicotyledons</taxon>
        <taxon>Gunneridae</taxon>
        <taxon>Pentapetalae</taxon>
        <taxon>asterids</taxon>
        <taxon>lamiids</taxon>
        <taxon>Lamiales</taxon>
        <taxon>Pedaliaceae</taxon>
        <taxon>Sesamum</taxon>
    </lineage>
</organism>
<name>A0AAW2QI54_SESRA</name>
<evidence type="ECO:0000313" key="7">
    <source>
        <dbReference type="EMBL" id="KAL0367474.1"/>
    </source>
</evidence>
<evidence type="ECO:0000256" key="4">
    <source>
        <dbReference type="PROSITE-ProRule" id="PRU01343"/>
    </source>
</evidence>
<proteinExistence type="predicted"/>
<feature type="domain" description="GRF-type" evidence="6">
    <location>
        <begin position="39"/>
        <end position="80"/>
    </location>
</feature>
<feature type="region of interest" description="Disordered" evidence="5">
    <location>
        <begin position="1"/>
        <end position="24"/>
    </location>
</feature>
<protein>
    <recommendedName>
        <fullName evidence="6">GRF-type domain-containing protein</fullName>
    </recommendedName>
</protein>
<keyword evidence="1" id="KW-0479">Metal-binding</keyword>
<dbReference type="EMBL" id="JACGWJ010000015">
    <property type="protein sequence ID" value="KAL0367474.1"/>
    <property type="molecule type" value="Genomic_DNA"/>
</dbReference>
<feature type="compositionally biased region" description="Low complexity" evidence="5">
    <location>
        <begin position="11"/>
        <end position="24"/>
    </location>
</feature>
<evidence type="ECO:0000256" key="1">
    <source>
        <dbReference type="ARBA" id="ARBA00022723"/>
    </source>
</evidence>
<comment type="caution">
    <text evidence="7">The sequence shown here is derived from an EMBL/GenBank/DDBJ whole genome shotgun (WGS) entry which is preliminary data.</text>
</comment>
<evidence type="ECO:0000256" key="3">
    <source>
        <dbReference type="ARBA" id="ARBA00022833"/>
    </source>
</evidence>
<dbReference type="Pfam" id="PF06839">
    <property type="entry name" value="Zn_ribbon_GRF"/>
    <property type="match status" value="1"/>
</dbReference>
<evidence type="ECO:0000259" key="6">
    <source>
        <dbReference type="PROSITE" id="PS51999"/>
    </source>
</evidence>
<dbReference type="InterPro" id="IPR010666">
    <property type="entry name" value="Znf_GRF"/>
</dbReference>
<reference evidence="7" key="2">
    <citation type="journal article" date="2024" name="Plant">
        <title>Genomic evolution and insights into agronomic trait innovations of Sesamum species.</title>
        <authorList>
            <person name="Miao H."/>
            <person name="Wang L."/>
            <person name="Qu L."/>
            <person name="Liu H."/>
            <person name="Sun Y."/>
            <person name="Le M."/>
            <person name="Wang Q."/>
            <person name="Wei S."/>
            <person name="Zheng Y."/>
            <person name="Lin W."/>
            <person name="Duan Y."/>
            <person name="Cao H."/>
            <person name="Xiong S."/>
            <person name="Wang X."/>
            <person name="Wei L."/>
            <person name="Li C."/>
            <person name="Ma Q."/>
            <person name="Ju M."/>
            <person name="Zhao R."/>
            <person name="Li G."/>
            <person name="Mu C."/>
            <person name="Tian Q."/>
            <person name="Mei H."/>
            <person name="Zhang T."/>
            <person name="Gao T."/>
            <person name="Zhang H."/>
        </authorList>
    </citation>
    <scope>NUCLEOTIDE SEQUENCE</scope>
    <source>
        <strain evidence="7">G02</strain>
    </source>
</reference>
<sequence>MSMENGEWVHNSSTGSTNRNRSFSGKNGSTLPYDLLRICTCGKEVVVHTSWTTTNPGRRFRGCPGNKGQYCRSFQWVDPPMCCCSKEIIPGLPNRLSQYETAVKCAKERLEIEQTRRRRSTRLLFHASYVGL</sequence>
<reference evidence="7" key="1">
    <citation type="submission" date="2020-06" db="EMBL/GenBank/DDBJ databases">
        <authorList>
            <person name="Li T."/>
            <person name="Hu X."/>
            <person name="Zhang T."/>
            <person name="Song X."/>
            <person name="Zhang H."/>
            <person name="Dai N."/>
            <person name="Sheng W."/>
            <person name="Hou X."/>
            <person name="Wei L."/>
        </authorList>
    </citation>
    <scope>NUCLEOTIDE SEQUENCE</scope>
    <source>
        <strain evidence="7">G02</strain>
        <tissue evidence="7">Leaf</tissue>
    </source>
</reference>
<evidence type="ECO:0000256" key="5">
    <source>
        <dbReference type="SAM" id="MobiDB-lite"/>
    </source>
</evidence>
<keyword evidence="2 4" id="KW-0863">Zinc-finger</keyword>
<keyword evidence="3" id="KW-0862">Zinc</keyword>
<dbReference type="PANTHER" id="PTHR33248">
    <property type="entry name" value="ZINC ION-BINDING PROTEIN"/>
    <property type="match status" value="1"/>
</dbReference>
<dbReference type="GO" id="GO:0008270">
    <property type="term" value="F:zinc ion binding"/>
    <property type="evidence" value="ECO:0007669"/>
    <property type="project" value="UniProtKB-KW"/>
</dbReference>
<evidence type="ECO:0000256" key="2">
    <source>
        <dbReference type="ARBA" id="ARBA00022771"/>
    </source>
</evidence>
<accession>A0AAW2QI54</accession>
<dbReference type="PROSITE" id="PS51999">
    <property type="entry name" value="ZF_GRF"/>
    <property type="match status" value="1"/>
</dbReference>
<gene>
    <name evidence="7" type="ORF">Sradi_3637500</name>
</gene>
<dbReference type="AlphaFoldDB" id="A0AAW2QI54"/>